<dbReference type="Gene3D" id="1.10.287.130">
    <property type="match status" value="1"/>
</dbReference>
<keyword evidence="4" id="KW-1133">Transmembrane helix</keyword>
<feature type="transmembrane region" description="Helical" evidence="4">
    <location>
        <begin position="153"/>
        <end position="173"/>
    </location>
</feature>
<name>A0AAW7DPG0_9GAMM</name>
<keyword evidence="4" id="KW-0472">Membrane</keyword>
<reference evidence="6" key="2">
    <citation type="journal article" date="2022" name="Sci. Total Environ.">
        <title>Prevalence, transmission, and molecular epidemiology of tet(X)-positive bacteria among humans, animals, and environmental niches in China: An epidemiological, and genomic-based study.</title>
        <authorList>
            <person name="Dong N."/>
            <person name="Zeng Y."/>
            <person name="Cai C."/>
            <person name="Sun C."/>
            <person name="Lu J."/>
            <person name="Liu C."/>
            <person name="Zhou H."/>
            <person name="Sun Q."/>
            <person name="Shu L."/>
            <person name="Wang H."/>
            <person name="Wang Y."/>
            <person name="Wang S."/>
            <person name="Wu C."/>
            <person name="Chan E.W."/>
            <person name="Chen G."/>
            <person name="Shen Z."/>
            <person name="Chen S."/>
            <person name="Zhang R."/>
        </authorList>
    </citation>
    <scope>NUCLEOTIDE SEQUENCE</scope>
    <source>
        <strain evidence="6">DF46-2-2</strain>
    </source>
</reference>
<dbReference type="CDD" id="cd00075">
    <property type="entry name" value="HATPase"/>
    <property type="match status" value="1"/>
</dbReference>
<feature type="domain" description="Histidine kinase" evidence="5">
    <location>
        <begin position="316"/>
        <end position="527"/>
    </location>
</feature>
<dbReference type="PROSITE" id="PS50109">
    <property type="entry name" value="HIS_KIN"/>
    <property type="match status" value="1"/>
</dbReference>
<dbReference type="Pfam" id="PF02518">
    <property type="entry name" value="HATPase_c"/>
    <property type="match status" value="1"/>
</dbReference>
<reference evidence="6" key="1">
    <citation type="submission" date="2020-06" db="EMBL/GenBank/DDBJ databases">
        <authorList>
            <person name="Dong N."/>
        </authorList>
    </citation>
    <scope>NUCLEOTIDE SEQUENCE</scope>
    <source>
        <strain evidence="6">DF46-2-2</strain>
    </source>
</reference>
<dbReference type="Gene3D" id="3.30.565.10">
    <property type="entry name" value="Histidine kinase-like ATPase, C-terminal domain"/>
    <property type="match status" value="1"/>
</dbReference>
<dbReference type="GO" id="GO:0000155">
    <property type="term" value="F:phosphorelay sensor kinase activity"/>
    <property type="evidence" value="ECO:0007669"/>
    <property type="project" value="InterPro"/>
</dbReference>
<dbReference type="EMBL" id="JACANB010000002">
    <property type="protein sequence ID" value="MDM1695684.1"/>
    <property type="molecule type" value="Genomic_DNA"/>
</dbReference>
<evidence type="ECO:0000256" key="1">
    <source>
        <dbReference type="ARBA" id="ARBA00000085"/>
    </source>
</evidence>
<dbReference type="PANTHER" id="PTHR43065">
    <property type="entry name" value="SENSOR HISTIDINE KINASE"/>
    <property type="match status" value="1"/>
</dbReference>
<feature type="transmembrane region" description="Helical" evidence="4">
    <location>
        <begin position="51"/>
        <end position="72"/>
    </location>
</feature>
<dbReference type="InterPro" id="IPR003661">
    <property type="entry name" value="HisK_dim/P_dom"/>
</dbReference>
<comment type="catalytic activity">
    <reaction evidence="1">
        <text>ATP + protein L-histidine = ADP + protein N-phospho-L-histidine.</text>
        <dbReference type="EC" id="2.7.13.3"/>
    </reaction>
</comment>
<dbReference type="Pfam" id="PF25323">
    <property type="entry name" value="6TM_PilS"/>
    <property type="match status" value="1"/>
</dbReference>
<dbReference type="Proteomes" id="UP001173465">
    <property type="component" value="Unassembled WGS sequence"/>
</dbReference>
<accession>A0AAW7DPG0</accession>
<evidence type="ECO:0000256" key="3">
    <source>
        <dbReference type="ARBA" id="ARBA00022553"/>
    </source>
</evidence>
<dbReference type="SUPFAM" id="SSF55874">
    <property type="entry name" value="ATPase domain of HSP90 chaperone/DNA topoisomerase II/histidine kinase"/>
    <property type="match status" value="1"/>
</dbReference>
<feature type="transmembrane region" description="Helical" evidence="4">
    <location>
        <begin position="20"/>
        <end position="39"/>
    </location>
</feature>
<evidence type="ECO:0000256" key="2">
    <source>
        <dbReference type="ARBA" id="ARBA00012438"/>
    </source>
</evidence>
<gene>
    <name evidence="6" type="ORF">HX099_03245</name>
</gene>
<dbReference type="AlphaFoldDB" id="A0AAW7DPG0"/>
<keyword evidence="3" id="KW-0597">Phosphoprotein</keyword>
<sequence>MNNNNNSVLSDKNLRTLKLYNIYRLLLGVLFLAFIYSDLQESLLKSSNFQLLSYSVWLYLIANGALAVLLIRPQSNLQLFLLGLFDISLLTIMFYAAGGISSGLANVLLIAVAINNILLQGRLGILLAALAAAGVIYLTFYLSLTQPEVSNQFVQAGAVGALSFAAAFTIQALTKRLQATENLAISHAAEVANLEALNNLILQRMHTGILLIDHQHRIVLANNSAQAMFNCSTLQGRLLAPHSPLLIDRLKQWQQNPSRQVLPFKITEGSPLLQPTFIEQYYQAKRQIIIFLDDTTQVVQKAQHLKLASLGRLTASIAHEIRNPLGAIDHAAQLLFESQALDKHDLRLTQIIQDNSRRMNTIIENILQLSRQRRAEPEAINLSNAVRQFTERFNLVKRSNVNLHLHITADNIISHIDQQQLYQVLENLVSNGLYHSQKKHPIAEVWIRLYLKPNTEQPILEVSDNGEGVPFVQQSQIFEPFFTTENKGTGLGLYISAQLCESNAARLDYVNRDAKGACFRITFAHPHI</sequence>
<comment type="caution">
    <text evidence="6">The sequence shown here is derived from an EMBL/GenBank/DDBJ whole genome shotgun (WGS) entry which is preliminary data.</text>
</comment>
<dbReference type="CDD" id="cd00082">
    <property type="entry name" value="HisKA"/>
    <property type="match status" value="1"/>
</dbReference>
<dbReference type="SMART" id="SM00388">
    <property type="entry name" value="HisKA"/>
    <property type="match status" value="1"/>
</dbReference>
<dbReference type="PRINTS" id="PR00344">
    <property type="entry name" value="BCTRLSENSOR"/>
</dbReference>
<organism evidence="6 7">
    <name type="scientific">Thiopseudomonas alkaliphila</name>
    <dbReference type="NCBI Taxonomy" id="1697053"/>
    <lineage>
        <taxon>Bacteria</taxon>
        <taxon>Pseudomonadati</taxon>
        <taxon>Pseudomonadota</taxon>
        <taxon>Gammaproteobacteria</taxon>
        <taxon>Pseudomonadales</taxon>
        <taxon>Pseudomonadaceae</taxon>
        <taxon>Thiopseudomonas</taxon>
    </lineage>
</organism>
<dbReference type="PANTHER" id="PTHR43065:SF52">
    <property type="entry name" value="SENSOR PROTEIN KINASE PILS"/>
    <property type="match status" value="1"/>
</dbReference>
<dbReference type="InterPro" id="IPR036097">
    <property type="entry name" value="HisK_dim/P_sf"/>
</dbReference>
<dbReference type="EC" id="2.7.13.3" evidence="2"/>
<protein>
    <recommendedName>
        <fullName evidence="2">histidine kinase</fullName>
        <ecNumber evidence="2">2.7.13.3</ecNumber>
    </recommendedName>
</protein>
<dbReference type="InterPro" id="IPR036890">
    <property type="entry name" value="HATPase_C_sf"/>
</dbReference>
<proteinExistence type="predicted"/>
<dbReference type="Gene3D" id="3.30.450.20">
    <property type="entry name" value="PAS domain"/>
    <property type="match status" value="1"/>
</dbReference>
<keyword evidence="6" id="KW-0808">Transferase</keyword>
<dbReference type="Pfam" id="PF00512">
    <property type="entry name" value="HisKA"/>
    <property type="match status" value="1"/>
</dbReference>
<dbReference type="InterPro" id="IPR004358">
    <property type="entry name" value="Sig_transdc_His_kin-like_C"/>
</dbReference>
<dbReference type="SUPFAM" id="SSF47384">
    <property type="entry name" value="Homodimeric domain of signal transducing histidine kinase"/>
    <property type="match status" value="1"/>
</dbReference>
<evidence type="ECO:0000313" key="6">
    <source>
        <dbReference type="EMBL" id="MDM1695684.1"/>
    </source>
</evidence>
<evidence type="ECO:0000313" key="7">
    <source>
        <dbReference type="Proteomes" id="UP001173465"/>
    </source>
</evidence>
<feature type="transmembrane region" description="Helical" evidence="4">
    <location>
        <begin position="123"/>
        <end position="141"/>
    </location>
</feature>
<keyword evidence="4" id="KW-0812">Transmembrane</keyword>
<keyword evidence="6" id="KW-0418">Kinase</keyword>
<evidence type="ECO:0000259" key="5">
    <source>
        <dbReference type="PROSITE" id="PS50109"/>
    </source>
</evidence>
<dbReference type="InterPro" id="IPR005467">
    <property type="entry name" value="His_kinase_dom"/>
</dbReference>
<dbReference type="SMART" id="SM00387">
    <property type="entry name" value="HATPase_c"/>
    <property type="match status" value="1"/>
</dbReference>
<dbReference type="InterPro" id="IPR003594">
    <property type="entry name" value="HATPase_dom"/>
</dbReference>
<evidence type="ECO:0000256" key="4">
    <source>
        <dbReference type="SAM" id="Phobius"/>
    </source>
</evidence>